<name>A0AAW9TNE0_RHIML</name>
<dbReference type="GeneID" id="25013627"/>
<keyword evidence="3 5" id="KW-1133">Transmembrane helix</keyword>
<dbReference type="KEGG" id="smer:DU99_32070"/>
<feature type="transmembrane region" description="Helical" evidence="5">
    <location>
        <begin position="65"/>
        <end position="87"/>
    </location>
</feature>
<feature type="transmembrane region" description="Helical" evidence="5">
    <location>
        <begin position="32"/>
        <end position="53"/>
    </location>
</feature>
<dbReference type="Pfam" id="PF06803">
    <property type="entry name" value="DUF1232"/>
    <property type="match status" value="1"/>
</dbReference>
<accession>A0AAW9TNE0</accession>
<feature type="domain" description="DUF1232" evidence="6">
    <location>
        <begin position="34"/>
        <end position="69"/>
    </location>
</feature>
<evidence type="ECO:0000313" key="8">
    <source>
        <dbReference type="Proteomes" id="UP000429484"/>
    </source>
</evidence>
<dbReference type="AlphaFoldDB" id="A0AAW9TNE0"/>
<evidence type="ECO:0000256" key="3">
    <source>
        <dbReference type="ARBA" id="ARBA00022989"/>
    </source>
</evidence>
<comment type="caution">
    <text evidence="7">The sequence shown here is derived from an EMBL/GenBank/DDBJ whole genome shotgun (WGS) entry which is preliminary data.</text>
</comment>
<protein>
    <submittedName>
        <fullName evidence="7">DUF1232 domain-containing protein</fullName>
    </submittedName>
</protein>
<comment type="subcellular location">
    <subcellularLocation>
        <location evidence="1">Endomembrane system</location>
        <topology evidence="1">Multi-pass membrane protein</topology>
    </subcellularLocation>
</comment>
<keyword evidence="4 5" id="KW-0472">Membrane</keyword>
<evidence type="ECO:0000256" key="2">
    <source>
        <dbReference type="ARBA" id="ARBA00022692"/>
    </source>
</evidence>
<sequence length="130" mass="14288">MKWLDRARRWARGIRRDVVVLWLAARDRRVPWYAKLAAGAVAAYALSPIDLIPDFIPVLGYLDDLIIVPVGIIVVLKLIPVDVLADLRAAAMKHTERPVSRAGLVAVISIWVLLAALLLWVALGPAAAVR</sequence>
<evidence type="ECO:0000256" key="1">
    <source>
        <dbReference type="ARBA" id="ARBA00004127"/>
    </source>
</evidence>
<evidence type="ECO:0000259" key="6">
    <source>
        <dbReference type="Pfam" id="PF06803"/>
    </source>
</evidence>
<gene>
    <name evidence="7" type="ORF">GHK53_15730</name>
</gene>
<feature type="transmembrane region" description="Helical" evidence="5">
    <location>
        <begin position="99"/>
        <end position="123"/>
    </location>
</feature>
<reference evidence="7 8" key="1">
    <citation type="journal article" date="2013" name="Genome Biol.">
        <title>Comparative genomics of the core and accessory genomes of 48 Sinorhizobium strains comprising five genospecies.</title>
        <authorList>
            <person name="Sugawara M."/>
            <person name="Epstein B."/>
            <person name="Badgley B.D."/>
            <person name="Unno T."/>
            <person name="Xu L."/>
            <person name="Reese J."/>
            <person name="Gyaneshwar P."/>
            <person name="Denny R."/>
            <person name="Mudge J."/>
            <person name="Bharti A.K."/>
            <person name="Farmer A.D."/>
            <person name="May G.D."/>
            <person name="Woodward J.E."/>
            <person name="Medigue C."/>
            <person name="Vallenet D."/>
            <person name="Lajus A."/>
            <person name="Rouy Z."/>
            <person name="Martinez-Vaz B."/>
            <person name="Tiffin P."/>
            <person name="Young N.D."/>
            <person name="Sadowsky M.J."/>
        </authorList>
    </citation>
    <scope>NUCLEOTIDE SEQUENCE [LARGE SCALE GENOMIC DNA]</scope>
    <source>
        <strain evidence="7 8">N6B1</strain>
    </source>
</reference>
<dbReference type="Proteomes" id="UP000429484">
    <property type="component" value="Unassembled WGS sequence"/>
</dbReference>
<dbReference type="GO" id="GO:0012505">
    <property type="term" value="C:endomembrane system"/>
    <property type="evidence" value="ECO:0007669"/>
    <property type="project" value="UniProtKB-SubCell"/>
</dbReference>
<dbReference type="EMBL" id="WISR01000149">
    <property type="protein sequence ID" value="MQW34196.1"/>
    <property type="molecule type" value="Genomic_DNA"/>
</dbReference>
<dbReference type="InterPro" id="IPR010652">
    <property type="entry name" value="DUF1232"/>
</dbReference>
<evidence type="ECO:0000256" key="4">
    <source>
        <dbReference type="ARBA" id="ARBA00023136"/>
    </source>
</evidence>
<proteinExistence type="predicted"/>
<evidence type="ECO:0000313" key="7">
    <source>
        <dbReference type="EMBL" id="MQW34196.1"/>
    </source>
</evidence>
<dbReference type="RefSeq" id="WP_010975151.1">
    <property type="nucleotide sequence ID" value="NZ_BJNJ01000042.1"/>
</dbReference>
<evidence type="ECO:0000256" key="5">
    <source>
        <dbReference type="SAM" id="Phobius"/>
    </source>
</evidence>
<keyword evidence="2 5" id="KW-0812">Transmembrane</keyword>
<organism evidence="7 8">
    <name type="scientific">Rhizobium meliloti</name>
    <name type="common">Ensifer meliloti</name>
    <name type="synonym">Sinorhizobium meliloti</name>
    <dbReference type="NCBI Taxonomy" id="382"/>
    <lineage>
        <taxon>Bacteria</taxon>
        <taxon>Pseudomonadati</taxon>
        <taxon>Pseudomonadota</taxon>
        <taxon>Alphaproteobacteria</taxon>
        <taxon>Hyphomicrobiales</taxon>
        <taxon>Rhizobiaceae</taxon>
        <taxon>Sinorhizobium/Ensifer group</taxon>
        <taxon>Sinorhizobium</taxon>
    </lineage>
</organism>